<organism evidence="4 5">
    <name type="scientific">Shinella granuli</name>
    <dbReference type="NCBI Taxonomy" id="323621"/>
    <lineage>
        <taxon>Bacteria</taxon>
        <taxon>Pseudomonadati</taxon>
        <taxon>Pseudomonadota</taxon>
        <taxon>Alphaproteobacteria</taxon>
        <taxon>Hyphomicrobiales</taxon>
        <taxon>Rhizobiaceae</taxon>
        <taxon>Shinella</taxon>
    </lineage>
</organism>
<keyword evidence="5" id="KW-1185">Reference proteome</keyword>
<feature type="domain" description="OmpR/PhoB-type" evidence="3">
    <location>
        <begin position="1"/>
        <end position="98"/>
    </location>
</feature>
<dbReference type="GO" id="GO:0006355">
    <property type="term" value="P:regulation of DNA-templated transcription"/>
    <property type="evidence" value="ECO:0007669"/>
    <property type="project" value="InterPro"/>
</dbReference>
<proteinExistence type="predicted"/>
<dbReference type="RefSeq" id="WP_162853072.1">
    <property type="nucleotide sequence ID" value="NZ_BAABEI010000003.1"/>
</dbReference>
<accession>A0A4R2CVE8</accession>
<dbReference type="CDD" id="cd00383">
    <property type="entry name" value="trans_reg_C"/>
    <property type="match status" value="1"/>
</dbReference>
<evidence type="ECO:0000259" key="3">
    <source>
        <dbReference type="PROSITE" id="PS51755"/>
    </source>
</evidence>
<sequence>MRYRFGDFELVRETRELLARGQPRPVEPQVFDLLLYLIESRDRVVTTDDLVEAIWGGRIVSEAAVSARISAARSAVEDDGKRQRWIRTFPRRGFRFVGDVAVEAPGRSPAAAGNQHIAFCRSRDGTRIAYATSGEGYPLVKAGHWLTHLDHDWTSPIWRPFLDRLNSAFRVARYDQRGNGLSDWDIGDLSLDRFVDDLAAVVDAAGFERFALYGTSQGAPIALAYAHRHPERVSHLVLHGGFVEGRLIRMREGERQQAEAILTLMRHGWGRAGSAFIDAFATMFIPDGTREQIESLVSLQCRTTSPDNAVALHRAVDTFDVSSIVEEIDIPTLVVHARGDSVQPLDQGRELASRIAGAEFVLLESRNHIPLPQEAAWRTFFDRLEAFVRGSDTKR</sequence>
<evidence type="ECO:0000256" key="1">
    <source>
        <dbReference type="ARBA" id="ARBA00023125"/>
    </source>
</evidence>
<feature type="DNA-binding region" description="OmpR/PhoB-type" evidence="2">
    <location>
        <begin position="1"/>
        <end position="98"/>
    </location>
</feature>
<dbReference type="InterPro" id="IPR050471">
    <property type="entry name" value="AB_hydrolase"/>
</dbReference>
<dbReference type="Pfam" id="PF00486">
    <property type="entry name" value="Trans_reg_C"/>
    <property type="match status" value="1"/>
</dbReference>
<evidence type="ECO:0000256" key="2">
    <source>
        <dbReference type="PROSITE-ProRule" id="PRU01091"/>
    </source>
</evidence>
<dbReference type="Pfam" id="PF00561">
    <property type="entry name" value="Abhydrolase_1"/>
    <property type="match status" value="1"/>
</dbReference>
<dbReference type="PRINTS" id="PR00111">
    <property type="entry name" value="ABHYDROLASE"/>
</dbReference>
<dbReference type="InterPro" id="IPR000073">
    <property type="entry name" value="AB_hydrolase_1"/>
</dbReference>
<dbReference type="PANTHER" id="PTHR43433:SF8">
    <property type="entry name" value="BIFUNCTIONAL LIPASE_ADENYLATE CYCLASE LIPJ"/>
    <property type="match status" value="1"/>
</dbReference>
<dbReference type="InterPro" id="IPR001867">
    <property type="entry name" value="OmpR/PhoB-type_DNA-bd"/>
</dbReference>
<dbReference type="PANTHER" id="PTHR43433">
    <property type="entry name" value="HYDROLASE, ALPHA/BETA FOLD FAMILY PROTEIN"/>
    <property type="match status" value="1"/>
</dbReference>
<dbReference type="PROSITE" id="PS51755">
    <property type="entry name" value="OMPR_PHOB"/>
    <property type="match status" value="1"/>
</dbReference>
<dbReference type="Gene3D" id="1.10.10.10">
    <property type="entry name" value="Winged helix-like DNA-binding domain superfamily/Winged helix DNA-binding domain"/>
    <property type="match status" value="1"/>
</dbReference>
<comment type="caution">
    <text evidence="4">The sequence shown here is derived from an EMBL/GenBank/DDBJ whole genome shotgun (WGS) entry which is preliminary data.</text>
</comment>
<reference evidence="4 5" key="1">
    <citation type="submission" date="2019-03" db="EMBL/GenBank/DDBJ databases">
        <title>Genomic Encyclopedia of Type Strains, Phase IV (KMG-IV): sequencing the most valuable type-strain genomes for metagenomic binning, comparative biology and taxonomic classification.</title>
        <authorList>
            <person name="Goeker M."/>
        </authorList>
    </citation>
    <scope>NUCLEOTIDE SEQUENCE [LARGE SCALE GENOMIC DNA]</scope>
    <source>
        <strain evidence="4 5">DSM 18401</strain>
    </source>
</reference>
<dbReference type="EMBL" id="SLVX01000008">
    <property type="protein sequence ID" value="TCN45076.1"/>
    <property type="molecule type" value="Genomic_DNA"/>
</dbReference>
<dbReference type="SUPFAM" id="SSF53474">
    <property type="entry name" value="alpha/beta-Hydrolases"/>
    <property type="match status" value="1"/>
</dbReference>
<dbReference type="AlphaFoldDB" id="A0A4R2CVE8"/>
<evidence type="ECO:0000313" key="4">
    <source>
        <dbReference type="EMBL" id="TCN45076.1"/>
    </source>
</evidence>
<dbReference type="Gene3D" id="3.40.50.1820">
    <property type="entry name" value="alpha/beta hydrolase"/>
    <property type="match status" value="1"/>
</dbReference>
<dbReference type="SMART" id="SM00862">
    <property type="entry name" value="Trans_reg_C"/>
    <property type="match status" value="1"/>
</dbReference>
<dbReference type="GO" id="GO:0000160">
    <property type="term" value="P:phosphorelay signal transduction system"/>
    <property type="evidence" value="ECO:0007669"/>
    <property type="project" value="InterPro"/>
</dbReference>
<evidence type="ECO:0000313" key="5">
    <source>
        <dbReference type="Proteomes" id="UP000295351"/>
    </source>
</evidence>
<protein>
    <submittedName>
        <fullName evidence="4">Lysine decarboxylase transcriptional regulator CadC</fullName>
    </submittedName>
</protein>
<dbReference type="InterPro" id="IPR029058">
    <property type="entry name" value="AB_hydrolase_fold"/>
</dbReference>
<gene>
    <name evidence="4" type="ORF">EV665_108216</name>
</gene>
<dbReference type="Proteomes" id="UP000295351">
    <property type="component" value="Unassembled WGS sequence"/>
</dbReference>
<keyword evidence="1 2" id="KW-0238">DNA-binding</keyword>
<dbReference type="SUPFAM" id="SSF46894">
    <property type="entry name" value="C-terminal effector domain of the bipartite response regulators"/>
    <property type="match status" value="1"/>
</dbReference>
<dbReference type="InterPro" id="IPR036388">
    <property type="entry name" value="WH-like_DNA-bd_sf"/>
</dbReference>
<dbReference type="GO" id="GO:0003677">
    <property type="term" value="F:DNA binding"/>
    <property type="evidence" value="ECO:0007669"/>
    <property type="project" value="UniProtKB-UniRule"/>
</dbReference>
<dbReference type="InterPro" id="IPR016032">
    <property type="entry name" value="Sig_transdc_resp-reg_C-effctor"/>
</dbReference>
<name>A0A4R2CVE8_SHIGR</name>